<accession>A0A2H1VDH9</accession>
<dbReference type="AlphaFoldDB" id="A0A2H1VDH9"/>
<dbReference type="EMBL" id="ODYU01001785">
    <property type="protein sequence ID" value="SOQ38462.1"/>
    <property type="molecule type" value="Genomic_DNA"/>
</dbReference>
<name>A0A2H1VDH9_SPOFR</name>
<sequence>MSAYDCLVGRVVASTTAGQGVSGSNIRSAKVLLGFFQFFDNFSVVARSLVLCLVYYYGNRLIPYYMGLIKQIVNRKWLSSKTKTRVLGLGFDSRVRLIAGNEGQY</sequence>
<proteinExistence type="predicted"/>
<organism evidence="1">
    <name type="scientific">Spodoptera frugiperda</name>
    <name type="common">Fall armyworm</name>
    <dbReference type="NCBI Taxonomy" id="7108"/>
    <lineage>
        <taxon>Eukaryota</taxon>
        <taxon>Metazoa</taxon>
        <taxon>Ecdysozoa</taxon>
        <taxon>Arthropoda</taxon>
        <taxon>Hexapoda</taxon>
        <taxon>Insecta</taxon>
        <taxon>Pterygota</taxon>
        <taxon>Neoptera</taxon>
        <taxon>Endopterygota</taxon>
        <taxon>Lepidoptera</taxon>
        <taxon>Glossata</taxon>
        <taxon>Ditrysia</taxon>
        <taxon>Noctuoidea</taxon>
        <taxon>Noctuidae</taxon>
        <taxon>Amphipyrinae</taxon>
        <taxon>Spodoptera</taxon>
    </lineage>
</organism>
<protein>
    <submittedName>
        <fullName evidence="1">SFRICE_015037</fullName>
    </submittedName>
</protein>
<gene>
    <name evidence="1" type="ORF">SFRICE_015037</name>
</gene>
<evidence type="ECO:0000313" key="1">
    <source>
        <dbReference type="EMBL" id="SOQ38462.1"/>
    </source>
</evidence>
<reference evidence="1" key="1">
    <citation type="submission" date="2016-07" db="EMBL/GenBank/DDBJ databases">
        <authorList>
            <person name="Bretaudeau A."/>
        </authorList>
    </citation>
    <scope>NUCLEOTIDE SEQUENCE</scope>
    <source>
        <strain evidence="1">Rice</strain>
        <tissue evidence="1">Whole body</tissue>
    </source>
</reference>